<dbReference type="EMBL" id="MFYX01000073">
    <property type="protein sequence ID" value="OGK04367.1"/>
    <property type="molecule type" value="Genomic_DNA"/>
</dbReference>
<evidence type="ECO:0000259" key="1">
    <source>
        <dbReference type="Pfam" id="PF01261"/>
    </source>
</evidence>
<dbReference type="InterPro" id="IPR013022">
    <property type="entry name" value="Xyl_isomerase-like_TIM-brl"/>
</dbReference>
<dbReference type="InterPro" id="IPR050312">
    <property type="entry name" value="IolE/XylAMocC-like"/>
</dbReference>
<dbReference type="InterPro" id="IPR036237">
    <property type="entry name" value="Xyl_isomerase-like_sf"/>
</dbReference>
<sequence>MKSYPTSVQLYSVREEAKLDFPATLKKIASMGFVAVEFAGYHNVPLKELRKILDTLSLKASSTHGALPDESNIRDIAEAAHTLGFTRHICGRGDAFFASEEECKKTAALLENAAQMLKKEGLTFGYHNHWWEFDKNFNGKLPMEVVAENAPSMFLQVDTYWVKVAGQEPSDFIKKYKARIPTLHIKDGPLNRDLPMTAVGEGKMNWKPIIEAADPATLEYLVVELDRCGTDMGEAVKKSISYLVKQGYGRSR</sequence>
<accession>A0A1F7FD21</accession>
<organism evidence="2 3">
    <name type="scientific">Candidatus Raymondbacteria bacterium RIFOXYD12_FULL_49_13</name>
    <dbReference type="NCBI Taxonomy" id="1817890"/>
    <lineage>
        <taxon>Bacteria</taxon>
        <taxon>Raymondiibacteriota</taxon>
    </lineage>
</organism>
<name>A0A1F7FD21_UNCRA</name>
<evidence type="ECO:0000313" key="2">
    <source>
        <dbReference type="EMBL" id="OGK04367.1"/>
    </source>
</evidence>
<protein>
    <recommendedName>
        <fullName evidence="1">Xylose isomerase-like TIM barrel domain-containing protein</fullName>
    </recommendedName>
</protein>
<dbReference type="SUPFAM" id="SSF51658">
    <property type="entry name" value="Xylose isomerase-like"/>
    <property type="match status" value="1"/>
</dbReference>
<dbReference type="PANTHER" id="PTHR12110:SF41">
    <property type="entry name" value="INOSOSE DEHYDRATASE"/>
    <property type="match status" value="1"/>
</dbReference>
<reference evidence="2 3" key="1">
    <citation type="journal article" date="2016" name="Nat. Commun.">
        <title>Thousands of microbial genomes shed light on interconnected biogeochemical processes in an aquifer system.</title>
        <authorList>
            <person name="Anantharaman K."/>
            <person name="Brown C.T."/>
            <person name="Hug L.A."/>
            <person name="Sharon I."/>
            <person name="Castelle C.J."/>
            <person name="Probst A.J."/>
            <person name="Thomas B.C."/>
            <person name="Singh A."/>
            <person name="Wilkins M.J."/>
            <person name="Karaoz U."/>
            <person name="Brodie E.L."/>
            <person name="Williams K.H."/>
            <person name="Hubbard S.S."/>
            <person name="Banfield J.F."/>
        </authorList>
    </citation>
    <scope>NUCLEOTIDE SEQUENCE [LARGE SCALE GENOMIC DNA]</scope>
</reference>
<proteinExistence type="predicted"/>
<dbReference type="Gene3D" id="3.20.20.150">
    <property type="entry name" value="Divalent-metal-dependent TIM barrel enzymes"/>
    <property type="match status" value="1"/>
</dbReference>
<evidence type="ECO:0000313" key="3">
    <source>
        <dbReference type="Proteomes" id="UP000179243"/>
    </source>
</evidence>
<dbReference type="Pfam" id="PF01261">
    <property type="entry name" value="AP_endonuc_2"/>
    <property type="match status" value="1"/>
</dbReference>
<comment type="caution">
    <text evidence="2">The sequence shown here is derived from an EMBL/GenBank/DDBJ whole genome shotgun (WGS) entry which is preliminary data.</text>
</comment>
<gene>
    <name evidence="2" type="ORF">A2519_18335</name>
</gene>
<feature type="domain" description="Xylose isomerase-like TIM barrel" evidence="1">
    <location>
        <begin position="26"/>
        <end position="243"/>
    </location>
</feature>
<dbReference type="PANTHER" id="PTHR12110">
    <property type="entry name" value="HYDROXYPYRUVATE ISOMERASE"/>
    <property type="match status" value="1"/>
</dbReference>
<dbReference type="Proteomes" id="UP000179243">
    <property type="component" value="Unassembled WGS sequence"/>
</dbReference>
<dbReference type="AlphaFoldDB" id="A0A1F7FD21"/>